<reference evidence="2 3" key="1">
    <citation type="journal article" date="2016" name="Mol. Biol. Evol.">
        <title>Comparative Genomics of Early-Diverging Mushroom-Forming Fungi Provides Insights into the Origins of Lignocellulose Decay Capabilities.</title>
        <authorList>
            <person name="Nagy L.G."/>
            <person name="Riley R."/>
            <person name="Tritt A."/>
            <person name="Adam C."/>
            <person name="Daum C."/>
            <person name="Floudas D."/>
            <person name="Sun H."/>
            <person name="Yadav J.S."/>
            <person name="Pangilinan J."/>
            <person name="Larsson K.H."/>
            <person name="Matsuura K."/>
            <person name="Barry K."/>
            <person name="Labutti K."/>
            <person name="Kuo R."/>
            <person name="Ohm R.A."/>
            <person name="Bhattacharya S.S."/>
            <person name="Shirouzu T."/>
            <person name="Yoshinaga Y."/>
            <person name="Martin F.M."/>
            <person name="Grigoriev I.V."/>
            <person name="Hibbett D.S."/>
        </authorList>
    </citation>
    <scope>NUCLEOTIDE SEQUENCE [LARGE SCALE GENOMIC DNA]</scope>
    <source>
        <strain evidence="2 3">HHB14362 ss-1</strain>
    </source>
</reference>
<evidence type="ECO:0000313" key="2">
    <source>
        <dbReference type="EMBL" id="KZT30085.1"/>
    </source>
</evidence>
<dbReference type="AlphaFoldDB" id="A0A165VRP4"/>
<feature type="compositionally biased region" description="Polar residues" evidence="1">
    <location>
        <begin position="90"/>
        <end position="106"/>
    </location>
</feature>
<feature type="region of interest" description="Disordered" evidence="1">
    <location>
        <begin position="146"/>
        <end position="171"/>
    </location>
</feature>
<evidence type="ECO:0000313" key="3">
    <source>
        <dbReference type="Proteomes" id="UP000076761"/>
    </source>
</evidence>
<dbReference type="Proteomes" id="UP000076761">
    <property type="component" value="Unassembled WGS sequence"/>
</dbReference>
<gene>
    <name evidence="2" type="ORF">NEOLEDRAFT_307365</name>
</gene>
<feature type="region of interest" description="Disordered" evidence="1">
    <location>
        <begin position="70"/>
        <end position="107"/>
    </location>
</feature>
<evidence type="ECO:0000256" key="1">
    <source>
        <dbReference type="SAM" id="MobiDB-lite"/>
    </source>
</evidence>
<sequence length="171" mass="18164">MVSISRAACTRAGSLRCSLKPRAQSWRQSPGPRTLSRLAAELCAPARVTQFRPNCGFHCSRLQGSPGAHPYGSDYRLGARQSRGAPSTLPGRSSTFPPASNSQQSDAIAPAFRIGRKSNLAWTMDGILSLVPASAVAWNPSTTPPMGIGQHSQRGGPGSISVIPKHHVQWP</sequence>
<name>A0A165VRP4_9AGAM</name>
<accession>A0A165VRP4</accession>
<proteinExistence type="predicted"/>
<dbReference type="InParanoid" id="A0A165VRP4"/>
<protein>
    <submittedName>
        <fullName evidence="2">Uncharacterized protein</fullName>
    </submittedName>
</protein>
<keyword evidence="3" id="KW-1185">Reference proteome</keyword>
<organism evidence="2 3">
    <name type="scientific">Neolentinus lepideus HHB14362 ss-1</name>
    <dbReference type="NCBI Taxonomy" id="1314782"/>
    <lineage>
        <taxon>Eukaryota</taxon>
        <taxon>Fungi</taxon>
        <taxon>Dikarya</taxon>
        <taxon>Basidiomycota</taxon>
        <taxon>Agaricomycotina</taxon>
        <taxon>Agaricomycetes</taxon>
        <taxon>Gloeophyllales</taxon>
        <taxon>Gloeophyllaceae</taxon>
        <taxon>Neolentinus</taxon>
    </lineage>
</organism>
<dbReference type="EMBL" id="KV425552">
    <property type="protein sequence ID" value="KZT30085.1"/>
    <property type="molecule type" value="Genomic_DNA"/>
</dbReference>